<evidence type="ECO:0000256" key="1">
    <source>
        <dbReference type="SAM" id="MobiDB-lite"/>
    </source>
</evidence>
<feature type="region of interest" description="Disordered" evidence="1">
    <location>
        <begin position="100"/>
        <end position="123"/>
    </location>
</feature>
<protein>
    <submittedName>
        <fullName evidence="2">Uncharacterized protein</fullName>
    </submittedName>
</protein>
<evidence type="ECO:0000313" key="3">
    <source>
        <dbReference type="Proteomes" id="UP001066276"/>
    </source>
</evidence>
<keyword evidence="3" id="KW-1185">Reference proteome</keyword>
<accession>A0AAV7P981</accession>
<dbReference type="Proteomes" id="UP001066276">
    <property type="component" value="Chromosome 7"/>
</dbReference>
<sequence length="123" mass="13149">MYYEGGGGRAVKHDRRELKELHATTGLSDTISGGRGPGRSRGCPGLVPDKARALLACGPISWTRPREIWAGAVRTGACWAALSSWVAVLHGATRAVLVKAPRRGRPRDRAPPRRAPARPLLPG</sequence>
<name>A0AAV7P981_PLEWA</name>
<reference evidence="2" key="1">
    <citation type="journal article" date="2022" name="bioRxiv">
        <title>Sequencing and chromosome-scale assembly of the giantPleurodeles waltlgenome.</title>
        <authorList>
            <person name="Brown T."/>
            <person name="Elewa A."/>
            <person name="Iarovenko S."/>
            <person name="Subramanian E."/>
            <person name="Araus A.J."/>
            <person name="Petzold A."/>
            <person name="Susuki M."/>
            <person name="Suzuki K.-i.T."/>
            <person name="Hayashi T."/>
            <person name="Toyoda A."/>
            <person name="Oliveira C."/>
            <person name="Osipova E."/>
            <person name="Leigh N.D."/>
            <person name="Simon A."/>
            <person name="Yun M.H."/>
        </authorList>
    </citation>
    <scope>NUCLEOTIDE SEQUENCE</scope>
    <source>
        <strain evidence="2">20211129_DDA</strain>
        <tissue evidence="2">Liver</tissue>
    </source>
</reference>
<evidence type="ECO:0000313" key="2">
    <source>
        <dbReference type="EMBL" id="KAJ1124756.1"/>
    </source>
</evidence>
<dbReference type="EMBL" id="JANPWB010000011">
    <property type="protein sequence ID" value="KAJ1124756.1"/>
    <property type="molecule type" value="Genomic_DNA"/>
</dbReference>
<feature type="region of interest" description="Disordered" evidence="1">
    <location>
        <begin position="22"/>
        <end position="45"/>
    </location>
</feature>
<gene>
    <name evidence="2" type="ORF">NDU88_003205</name>
</gene>
<organism evidence="2 3">
    <name type="scientific">Pleurodeles waltl</name>
    <name type="common">Iberian ribbed newt</name>
    <dbReference type="NCBI Taxonomy" id="8319"/>
    <lineage>
        <taxon>Eukaryota</taxon>
        <taxon>Metazoa</taxon>
        <taxon>Chordata</taxon>
        <taxon>Craniata</taxon>
        <taxon>Vertebrata</taxon>
        <taxon>Euteleostomi</taxon>
        <taxon>Amphibia</taxon>
        <taxon>Batrachia</taxon>
        <taxon>Caudata</taxon>
        <taxon>Salamandroidea</taxon>
        <taxon>Salamandridae</taxon>
        <taxon>Pleurodelinae</taxon>
        <taxon>Pleurodeles</taxon>
    </lineage>
</organism>
<dbReference type="AlphaFoldDB" id="A0AAV7P981"/>
<proteinExistence type="predicted"/>
<comment type="caution">
    <text evidence="2">The sequence shown here is derived from an EMBL/GenBank/DDBJ whole genome shotgun (WGS) entry which is preliminary data.</text>
</comment>